<sequence>MWAAFRWMNIGALRAEQHGGIGERSRHASRLAFRLWLSQHGRLDVGEFVDPLGGVSVWSLESSLGCGSFSLLTTWARWGAGGTWKVFGLDFGFRRGGCRAIENEKAERRPESNLPWLTPAQRACICVCCVRHATDCTQGALHRVSPPHSLLLLLLLCGFCWCCGDATHSMLLLRKKGERRKRFC</sequence>
<accession>A0AAE0XIB8</accession>
<organism evidence="2 3">
    <name type="scientific">Podospora appendiculata</name>
    <dbReference type="NCBI Taxonomy" id="314037"/>
    <lineage>
        <taxon>Eukaryota</taxon>
        <taxon>Fungi</taxon>
        <taxon>Dikarya</taxon>
        <taxon>Ascomycota</taxon>
        <taxon>Pezizomycotina</taxon>
        <taxon>Sordariomycetes</taxon>
        <taxon>Sordariomycetidae</taxon>
        <taxon>Sordariales</taxon>
        <taxon>Podosporaceae</taxon>
        <taxon>Podospora</taxon>
    </lineage>
</organism>
<reference evidence="2" key="1">
    <citation type="journal article" date="2023" name="Mol. Phylogenet. Evol.">
        <title>Genome-scale phylogeny and comparative genomics of the fungal order Sordariales.</title>
        <authorList>
            <person name="Hensen N."/>
            <person name="Bonometti L."/>
            <person name="Westerberg I."/>
            <person name="Brannstrom I.O."/>
            <person name="Guillou S."/>
            <person name="Cros-Aarteil S."/>
            <person name="Calhoun S."/>
            <person name="Haridas S."/>
            <person name="Kuo A."/>
            <person name="Mondo S."/>
            <person name="Pangilinan J."/>
            <person name="Riley R."/>
            <person name="LaButti K."/>
            <person name="Andreopoulos B."/>
            <person name="Lipzen A."/>
            <person name="Chen C."/>
            <person name="Yan M."/>
            <person name="Daum C."/>
            <person name="Ng V."/>
            <person name="Clum A."/>
            <person name="Steindorff A."/>
            <person name="Ohm R.A."/>
            <person name="Martin F."/>
            <person name="Silar P."/>
            <person name="Natvig D.O."/>
            <person name="Lalanne C."/>
            <person name="Gautier V."/>
            <person name="Ament-Velasquez S.L."/>
            <person name="Kruys A."/>
            <person name="Hutchinson M.I."/>
            <person name="Powell A.J."/>
            <person name="Barry K."/>
            <person name="Miller A.N."/>
            <person name="Grigoriev I.V."/>
            <person name="Debuchy R."/>
            <person name="Gladieux P."/>
            <person name="Hiltunen Thoren M."/>
            <person name="Johannesson H."/>
        </authorList>
    </citation>
    <scope>NUCLEOTIDE SEQUENCE</scope>
    <source>
        <strain evidence="2">CBS 314.62</strain>
    </source>
</reference>
<comment type="caution">
    <text evidence="2">The sequence shown here is derived from an EMBL/GenBank/DDBJ whole genome shotgun (WGS) entry which is preliminary data.</text>
</comment>
<protein>
    <submittedName>
        <fullName evidence="2">Uncharacterized protein</fullName>
    </submittedName>
</protein>
<keyword evidence="3" id="KW-1185">Reference proteome</keyword>
<evidence type="ECO:0000256" key="1">
    <source>
        <dbReference type="SAM" id="Phobius"/>
    </source>
</evidence>
<keyword evidence="1" id="KW-0812">Transmembrane</keyword>
<evidence type="ECO:0000313" key="3">
    <source>
        <dbReference type="Proteomes" id="UP001270362"/>
    </source>
</evidence>
<name>A0AAE0XIB8_9PEZI</name>
<dbReference type="Proteomes" id="UP001270362">
    <property type="component" value="Unassembled WGS sequence"/>
</dbReference>
<reference evidence="2" key="2">
    <citation type="submission" date="2023-06" db="EMBL/GenBank/DDBJ databases">
        <authorList>
            <consortium name="Lawrence Berkeley National Laboratory"/>
            <person name="Haridas S."/>
            <person name="Hensen N."/>
            <person name="Bonometti L."/>
            <person name="Westerberg I."/>
            <person name="Brannstrom I.O."/>
            <person name="Guillou S."/>
            <person name="Cros-Aarteil S."/>
            <person name="Calhoun S."/>
            <person name="Kuo A."/>
            <person name="Mondo S."/>
            <person name="Pangilinan J."/>
            <person name="Riley R."/>
            <person name="Labutti K."/>
            <person name="Andreopoulos B."/>
            <person name="Lipzen A."/>
            <person name="Chen C."/>
            <person name="Yanf M."/>
            <person name="Daum C."/>
            <person name="Ng V."/>
            <person name="Clum A."/>
            <person name="Steindorff A."/>
            <person name="Ohm R."/>
            <person name="Martin F."/>
            <person name="Silar P."/>
            <person name="Natvig D."/>
            <person name="Lalanne C."/>
            <person name="Gautier V."/>
            <person name="Ament-Velasquez S.L."/>
            <person name="Kruys A."/>
            <person name="Hutchinson M.I."/>
            <person name="Powell A.J."/>
            <person name="Barry K."/>
            <person name="Miller A.N."/>
            <person name="Grigoriev I.V."/>
            <person name="Debuchy R."/>
            <person name="Gladieux P."/>
            <person name="Thoren M.H."/>
            <person name="Johannesson H."/>
        </authorList>
    </citation>
    <scope>NUCLEOTIDE SEQUENCE</scope>
    <source>
        <strain evidence="2">CBS 314.62</strain>
    </source>
</reference>
<keyword evidence="1" id="KW-0472">Membrane</keyword>
<dbReference type="EMBL" id="JAULSO010000001">
    <property type="protein sequence ID" value="KAK3693502.1"/>
    <property type="molecule type" value="Genomic_DNA"/>
</dbReference>
<keyword evidence="1" id="KW-1133">Transmembrane helix</keyword>
<dbReference type="AlphaFoldDB" id="A0AAE0XIB8"/>
<proteinExistence type="predicted"/>
<gene>
    <name evidence="2" type="ORF">B0T22DRAFT_41571</name>
</gene>
<feature type="transmembrane region" description="Helical" evidence="1">
    <location>
        <begin position="150"/>
        <end position="173"/>
    </location>
</feature>
<evidence type="ECO:0000313" key="2">
    <source>
        <dbReference type="EMBL" id="KAK3693502.1"/>
    </source>
</evidence>